<name>A0A345V229_PSEFL</name>
<dbReference type="GO" id="GO:0005524">
    <property type="term" value="F:ATP binding"/>
    <property type="evidence" value="ECO:0007669"/>
    <property type="project" value="InterPro"/>
</dbReference>
<sequence>MLFTVIGRESSVPKVGKNQAFLHEDRWDDWSKYRTQYYLSVFDVDGKLHDVGSVKIGSVGLKPGRAVAPNVRAPLLMPSFNELPPNFFSVGQNETYYETLNLLSGNLKTQILEGLRDLALNLELLDQVRSEEVLNESLLRFVSVENIRNRLHRLALGDATLTKFEFEYVFPSFDVTVGGDASLQFIVEPLSVPPTNVHVLIGRNGVGKTHCMQNIGRALLGDAEEPSPGILQALDPLQSEWAFAGLLSVSFSAFDDFDLPESKNKSVFAKPIGLRHENSSNEDPRIKTPRELTVDFCNSFGECRVGLRAERWREAVLTLYNDPVFSDADPLALLSFGDDEWANIAQEFFHKKLSSGHKIVLLTITKLVELVDERTLILLDEPEGHLHPPLLSAFIRSLANLLVKRNGVAIIATHSPVVLQEVPQSCVWMLRRSGRLSIAERPTIETFGENVGVLTREVFGLEVTSAGFHQLIREAVFEKKMSFEEVVNYFGGRLGGEALAIARALTVVRDSGASNEKN</sequence>
<evidence type="ECO:0000313" key="3">
    <source>
        <dbReference type="Proteomes" id="UP000254535"/>
    </source>
</evidence>
<dbReference type="PANTHER" id="PTHR43581">
    <property type="entry name" value="ATP/GTP PHOSPHATASE"/>
    <property type="match status" value="1"/>
</dbReference>
<dbReference type="InterPro" id="IPR051396">
    <property type="entry name" value="Bact_Antivir_Def_Nuclease"/>
</dbReference>
<dbReference type="EMBL" id="CP022313">
    <property type="protein sequence ID" value="AXJ06781.1"/>
    <property type="molecule type" value="Genomic_DNA"/>
</dbReference>
<dbReference type="InterPro" id="IPR003593">
    <property type="entry name" value="AAA+_ATPase"/>
</dbReference>
<dbReference type="GO" id="GO:0016887">
    <property type="term" value="F:ATP hydrolysis activity"/>
    <property type="evidence" value="ECO:0007669"/>
    <property type="project" value="InterPro"/>
</dbReference>
<reference evidence="2 3" key="1">
    <citation type="submission" date="2017-07" db="EMBL/GenBank/DDBJ databases">
        <title>Genome sequence of Pseudomonas NEP1.</title>
        <authorList>
            <person name="Nascimento F.X."/>
        </authorList>
    </citation>
    <scope>NUCLEOTIDE SEQUENCE [LARGE SCALE GENOMIC DNA]</scope>
    <source>
        <strain evidence="2 3">NEP1</strain>
    </source>
</reference>
<feature type="domain" description="AAA+ ATPase" evidence="1">
    <location>
        <begin position="194"/>
        <end position="434"/>
    </location>
</feature>
<dbReference type="Proteomes" id="UP000254535">
    <property type="component" value="Chromosome"/>
</dbReference>
<gene>
    <name evidence="2" type="ORF">CFN16_22405</name>
</gene>
<dbReference type="PANTHER" id="PTHR43581:SF2">
    <property type="entry name" value="EXCINUCLEASE ATPASE SUBUNIT"/>
    <property type="match status" value="1"/>
</dbReference>
<organism evidence="2 3">
    <name type="scientific">Pseudomonas fluorescens</name>
    <dbReference type="NCBI Taxonomy" id="294"/>
    <lineage>
        <taxon>Bacteria</taxon>
        <taxon>Pseudomonadati</taxon>
        <taxon>Pseudomonadota</taxon>
        <taxon>Gammaproteobacteria</taxon>
        <taxon>Pseudomonadales</taxon>
        <taxon>Pseudomonadaceae</taxon>
        <taxon>Pseudomonas</taxon>
    </lineage>
</organism>
<dbReference type="AlphaFoldDB" id="A0A345V229"/>
<protein>
    <recommendedName>
        <fullName evidence="1">AAA+ ATPase domain-containing protein</fullName>
    </recommendedName>
</protein>
<dbReference type="Pfam" id="PF13304">
    <property type="entry name" value="AAA_21"/>
    <property type="match status" value="1"/>
</dbReference>
<dbReference type="SMART" id="SM00382">
    <property type="entry name" value="AAA"/>
    <property type="match status" value="1"/>
</dbReference>
<dbReference type="Gene3D" id="3.40.50.300">
    <property type="entry name" value="P-loop containing nucleotide triphosphate hydrolases"/>
    <property type="match status" value="1"/>
</dbReference>
<dbReference type="InterPro" id="IPR027417">
    <property type="entry name" value="P-loop_NTPase"/>
</dbReference>
<dbReference type="InterPro" id="IPR003959">
    <property type="entry name" value="ATPase_AAA_core"/>
</dbReference>
<dbReference type="RefSeq" id="WP_115079116.1">
    <property type="nucleotide sequence ID" value="NZ_CP022313.1"/>
</dbReference>
<proteinExistence type="predicted"/>
<evidence type="ECO:0000259" key="1">
    <source>
        <dbReference type="SMART" id="SM00382"/>
    </source>
</evidence>
<accession>A0A345V229</accession>
<evidence type="ECO:0000313" key="2">
    <source>
        <dbReference type="EMBL" id="AXJ06781.1"/>
    </source>
</evidence>
<dbReference type="SUPFAM" id="SSF52540">
    <property type="entry name" value="P-loop containing nucleoside triphosphate hydrolases"/>
    <property type="match status" value="1"/>
</dbReference>